<feature type="domain" description="Thioredoxin" evidence="14">
    <location>
        <begin position="2"/>
        <end position="153"/>
    </location>
</feature>
<evidence type="ECO:0000256" key="11">
    <source>
        <dbReference type="ARBA" id="ARBA00041373"/>
    </source>
</evidence>
<accession>A0A212K483</accession>
<dbReference type="PIRSF" id="PIRSF000239">
    <property type="entry name" value="AHPC"/>
    <property type="match status" value="1"/>
</dbReference>
<keyword evidence="8" id="KW-0676">Redox-active center</keyword>
<evidence type="ECO:0000256" key="8">
    <source>
        <dbReference type="ARBA" id="ARBA00023284"/>
    </source>
</evidence>
<comment type="subunit">
    <text evidence="2">Monomer.</text>
</comment>
<evidence type="ECO:0000256" key="5">
    <source>
        <dbReference type="ARBA" id="ARBA00022862"/>
    </source>
</evidence>
<dbReference type="GO" id="GO:0034599">
    <property type="term" value="P:cellular response to oxidative stress"/>
    <property type="evidence" value="ECO:0007669"/>
    <property type="project" value="TreeGrafter"/>
</dbReference>
<evidence type="ECO:0000256" key="7">
    <source>
        <dbReference type="ARBA" id="ARBA00023157"/>
    </source>
</evidence>
<comment type="catalytic activity">
    <reaction evidence="12">
        <text>a hydroperoxide + [thioredoxin]-dithiol = an alcohol + [thioredoxin]-disulfide + H2O</text>
        <dbReference type="Rhea" id="RHEA:62620"/>
        <dbReference type="Rhea" id="RHEA-COMP:10698"/>
        <dbReference type="Rhea" id="RHEA-COMP:10700"/>
        <dbReference type="ChEBI" id="CHEBI:15377"/>
        <dbReference type="ChEBI" id="CHEBI:29950"/>
        <dbReference type="ChEBI" id="CHEBI:30879"/>
        <dbReference type="ChEBI" id="CHEBI:35924"/>
        <dbReference type="ChEBI" id="CHEBI:50058"/>
        <dbReference type="EC" id="1.11.1.24"/>
    </reaction>
</comment>
<comment type="similarity">
    <text evidence="10">Belongs to the peroxiredoxin family. BCP/PrxQ subfamily.</text>
</comment>
<protein>
    <recommendedName>
        <fullName evidence="3">thioredoxin-dependent peroxiredoxin</fullName>
        <ecNumber evidence="3">1.11.1.24</ecNumber>
    </recommendedName>
    <alternativeName>
        <fullName evidence="11">Bacterioferritin comigratory protein</fullName>
    </alternativeName>
    <alternativeName>
        <fullName evidence="9">Thioredoxin peroxidase</fullName>
    </alternativeName>
</protein>
<organism evidence="15">
    <name type="scientific">uncultured Eubacteriales bacterium</name>
    <dbReference type="NCBI Taxonomy" id="172733"/>
    <lineage>
        <taxon>Bacteria</taxon>
        <taxon>Bacillati</taxon>
        <taxon>Bacillota</taxon>
        <taxon>Clostridia</taxon>
        <taxon>Eubacteriales</taxon>
        <taxon>environmental samples</taxon>
    </lineage>
</organism>
<dbReference type="PROSITE" id="PS51352">
    <property type="entry name" value="THIOREDOXIN_2"/>
    <property type="match status" value="1"/>
</dbReference>
<evidence type="ECO:0000313" key="15">
    <source>
        <dbReference type="EMBL" id="SBW06466.1"/>
    </source>
</evidence>
<evidence type="ECO:0000256" key="9">
    <source>
        <dbReference type="ARBA" id="ARBA00032824"/>
    </source>
</evidence>
<dbReference type="GO" id="GO:0045454">
    <property type="term" value="P:cell redox homeostasis"/>
    <property type="evidence" value="ECO:0007669"/>
    <property type="project" value="TreeGrafter"/>
</dbReference>
<feature type="active site" description="Cysteine sulfenic acid (-SOH) intermediate; for peroxidase activity" evidence="13">
    <location>
        <position position="44"/>
    </location>
</feature>
<proteinExistence type="inferred from homology"/>
<dbReference type="PANTHER" id="PTHR42801">
    <property type="entry name" value="THIOREDOXIN-DEPENDENT PEROXIDE REDUCTASE"/>
    <property type="match status" value="1"/>
</dbReference>
<name>A0A212K483_9FIRM</name>
<evidence type="ECO:0000256" key="6">
    <source>
        <dbReference type="ARBA" id="ARBA00023002"/>
    </source>
</evidence>
<dbReference type="PANTHER" id="PTHR42801:SF4">
    <property type="entry name" value="AHPC_TSA FAMILY PROTEIN"/>
    <property type="match status" value="1"/>
</dbReference>
<dbReference type="CDD" id="cd03017">
    <property type="entry name" value="PRX_BCP"/>
    <property type="match status" value="1"/>
</dbReference>
<evidence type="ECO:0000256" key="3">
    <source>
        <dbReference type="ARBA" id="ARBA00013017"/>
    </source>
</evidence>
<keyword evidence="7" id="KW-1015">Disulfide bond</keyword>
<evidence type="ECO:0000256" key="4">
    <source>
        <dbReference type="ARBA" id="ARBA00022559"/>
    </source>
</evidence>
<keyword evidence="4 15" id="KW-0575">Peroxidase</keyword>
<dbReference type="InterPro" id="IPR024706">
    <property type="entry name" value="Peroxiredoxin_AhpC-typ"/>
</dbReference>
<dbReference type="GO" id="GO:0005737">
    <property type="term" value="C:cytoplasm"/>
    <property type="evidence" value="ECO:0007669"/>
    <property type="project" value="TreeGrafter"/>
</dbReference>
<dbReference type="SUPFAM" id="SSF52833">
    <property type="entry name" value="Thioredoxin-like"/>
    <property type="match status" value="1"/>
</dbReference>
<evidence type="ECO:0000259" key="14">
    <source>
        <dbReference type="PROSITE" id="PS51352"/>
    </source>
</evidence>
<dbReference type="Gene3D" id="3.40.30.10">
    <property type="entry name" value="Glutaredoxin"/>
    <property type="match status" value="1"/>
</dbReference>
<keyword evidence="6 15" id="KW-0560">Oxidoreductase</keyword>
<reference evidence="15" key="1">
    <citation type="submission" date="2016-04" db="EMBL/GenBank/DDBJ databases">
        <authorList>
            <person name="Evans L.H."/>
            <person name="Alamgir A."/>
            <person name="Owens N."/>
            <person name="Weber N.D."/>
            <person name="Virtaneva K."/>
            <person name="Barbian K."/>
            <person name="Babar A."/>
            <person name="Rosenke K."/>
        </authorList>
    </citation>
    <scope>NUCLEOTIDE SEQUENCE</scope>
    <source>
        <strain evidence="15">86</strain>
    </source>
</reference>
<evidence type="ECO:0000256" key="12">
    <source>
        <dbReference type="ARBA" id="ARBA00049091"/>
    </source>
</evidence>
<dbReference type="InterPro" id="IPR000866">
    <property type="entry name" value="AhpC/TSA"/>
</dbReference>
<dbReference type="AlphaFoldDB" id="A0A212K483"/>
<dbReference type="EC" id="1.11.1.24" evidence="3"/>
<evidence type="ECO:0000256" key="10">
    <source>
        <dbReference type="ARBA" id="ARBA00038489"/>
    </source>
</evidence>
<dbReference type="InterPro" id="IPR036249">
    <property type="entry name" value="Thioredoxin-like_sf"/>
</dbReference>
<evidence type="ECO:0000256" key="2">
    <source>
        <dbReference type="ARBA" id="ARBA00011245"/>
    </source>
</evidence>
<dbReference type="Pfam" id="PF00578">
    <property type="entry name" value="AhpC-TSA"/>
    <property type="match status" value="1"/>
</dbReference>
<evidence type="ECO:0000256" key="13">
    <source>
        <dbReference type="PIRSR" id="PIRSR000239-1"/>
    </source>
</evidence>
<dbReference type="FunFam" id="3.40.30.10:FF:000007">
    <property type="entry name" value="Thioredoxin-dependent thiol peroxidase"/>
    <property type="match status" value="1"/>
</dbReference>
<sequence>MLDVNINAPDFTLPDKDGVPHSLADFKGKKVVLYFYPKDDTPGCTSQACSFAQSYDAFLDLNAVVIGVSKDSVASHQKFAEKYGLPFLLLSDPELAAIQAYDVWKEKKLYGKAYMGVERSTYVISEEGVIEQALPKVKPDTNAAELLAYLREQ</sequence>
<keyword evidence="5" id="KW-0049">Antioxidant</keyword>
<dbReference type="InterPro" id="IPR050924">
    <property type="entry name" value="Peroxiredoxin_BCP/PrxQ"/>
</dbReference>
<dbReference type="GO" id="GO:0008379">
    <property type="term" value="F:thioredoxin peroxidase activity"/>
    <property type="evidence" value="ECO:0007669"/>
    <property type="project" value="TreeGrafter"/>
</dbReference>
<comment type="function">
    <text evidence="1">Thiol-specific peroxidase that catalyzes the reduction of hydrogen peroxide and organic hydroperoxides to water and alcohols, respectively. Plays a role in cell protection against oxidative stress by detoxifying peroxides and as sensor of hydrogen peroxide-mediated signaling events.</text>
</comment>
<evidence type="ECO:0000256" key="1">
    <source>
        <dbReference type="ARBA" id="ARBA00003330"/>
    </source>
</evidence>
<dbReference type="InterPro" id="IPR013766">
    <property type="entry name" value="Thioredoxin_domain"/>
</dbReference>
<dbReference type="EMBL" id="FLUN01000001">
    <property type="protein sequence ID" value="SBW06466.1"/>
    <property type="molecule type" value="Genomic_DNA"/>
</dbReference>
<gene>
    <name evidence="15" type="primary">bcp</name>
    <name evidence="15" type="ORF">KL86CLO1_12166</name>
</gene>